<name>A0A5P8PJ95_9CAUD</name>
<dbReference type="Proteomes" id="UP000326601">
    <property type="component" value="Segment"/>
</dbReference>
<dbReference type="EMBL" id="MN098328">
    <property type="protein sequence ID" value="QFR56797.1"/>
    <property type="molecule type" value="Genomic_DNA"/>
</dbReference>
<sequence length="67" mass="7649">MSEYVKTLLAKVRKMSIADEIAAEIVTVQPIDPEPFLKMLKLADREEDLISAGFRPVSNFKLMWVKP</sequence>
<reference evidence="2" key="1">
    <citation type="submission" date="2019-06" db="EMBL/GenBank/DDBJ databases">
        <title>Complete genome sequence of Stenotrophomonas phage Mendera.</title>
        <authorList>
            <person name="Garza K."/>
            <person name="Newkirk H."/>
            <person name="Moreland R."/>
            <person name="Liu M."/>
            <person name="Ramsey J."/>
            <person name="Gonzalez C.F."/>
            <person name="Leavitt J."/>
        </authorList>
    </citation>
    <scope>NUCLEOTIDE SEQUENCE [LARGE SCALE GENOMIC DNA]</scope>
</reference>
<keyword evidence="2" id="KW-1185">Reference proteome</keyword>
<gene>
    <name evidence="1" type="ORF">CPT_Mendera_271</name>
</gene>
<accession>A0A5P8PJ95</accession>
<evidence type="ECO:0000313" key="1">
    <source>
        <dbReference type="EMBL" id="QFR56797.1"/>
    </source>
</evidence>
<proteinExistence type="predicted"/>
<organism evidence="1 2">
    <name type="scientific">Stenotrophomonas phage Mendera</name>
    <dbReference type="NCBI Taxonomy" id="2650877"/>
    <lineage>
        <taxon>Viruses</taxon>
        <taxon>Duplodnaviria</taxon>
        <taxon>Heunggongvirae</taxon>
        <taxon>Uroviricota</taxon>
        <taxon>Caudoviricetes</taxon>
        <taxon>Menderavirus</taxon>
        <taxon>Menderavirus mendera</taxon>
    </lineage>
</organism>
<evidence type="ECO:0000313" key="2">
    <source>
        <dbReference type="Proteomes" id="UP000326601"/>
    </source>
</evidence>
<protein>
    <submittedName>
        <fullName evidence="1">Uncharacterized protein</fullName>
    </submittedName>
</protein>